<accession>A0AAV1C8P9</accession>
<proteinExistence type="predicted"/>
<dbReference type="PROSITE" id="PS50181">
    <property type="entry name" value="FBOX"/>
    <property type="match status" value="1"/>
</dbReference>
<sequence>MAGFGSLPPPSPPFPLAKKQKSSINDVNDDILYLIFASLDVLELVGCSAVCKSWGSLFERFNLLLSKLYNPQLIEQLAMERHRSSLVGGSASVFQWIGHSSMDGNARVFDIYSRRCCRVMKVQSVPVTCLSLNEGQLLMCGSSFGAISISDFSSDRPGMMLVSKSLAEIKTLCFNPGSTPSCWRNKDTSVLVVGGIDGVLRILDQNTGEVLSRCIVDESNRSSVQLKGGGGHQVIEKKAVRRLQKDERLDLMSVASRPSITCLAVGMEKVVTMNKDKCIRMWKFLN</sequence>
<dbReference type="InterPro" id="IPR036047">
    <property type="entry name" value="F-box-like_dom_sf"/>
</dbReference>
<organism evidence="4 5">
    <name type="scientific">Oldenlandia corymbosa var. corymbosa</name>
    <dbReference type="NCBI Taxonomy" id="529605"/>
    <lineage>
        <taxon>Eukaryota</taxon>
        <taxon>Viridiplantae</taxon>
        <taxon>Streptophyta</taxon>
        <taxon>Embryophyta</taxon>
        <taxon>Tracheophyta</taxon>
        <taxon>Spermatophyta</taxon>
        <taxon>Magnoliopsida</taxon>
        <taxon>eudicotyledons</taxon>
        <taxon>Gunneridae</taxon>
        <taxon>Pentapetalae</taxon>
        <taxon>asterids</taxon>
        <taxon>lamiids</taxon>
        <taxon>Gentianales</taxon>
        <taxon>Rubiaceae</taxon>
        <taxon>Rubioideae</taxon>
        <taxon>Spermacoceae</taxon>
        <taxon>Hedyotis-Oldenlandia complex</taxon>
        <taxon>Oldenlandia</taxon>
    </lineage>
</organism>
<evidence type="ECO:0000313" key="5">
    <source>
        <dbReference type="Proteomes" id="UP001161247"/>
    </source>
</evidence>
<dbReference type="InterPro" id="IPR036322">
    <property type="entry name" value="WD40_repeat_dom_sf"/>
</dbReference>
<dbReference type="Pfam" id="PF00646">
    <property type="entry name" value="F-box"/>
    <property type="match status" value="1"/>
</dbReference>
<evidence type="ECO:0000259" key="3">
    <source>
        <dbReference type="PROSITE" id="PS50181"/>
    </source>
</evidence>
<gene>
    <name evidence="4" type="ORF">OLC1_LOCUS3776</name>
</gene>
<dbReference type="SUPFAM" id="SSF50978">
    <property type="entry name" value="WD40 repeat-like"/>
    <property type="match status" value="1"/>
</dbReference>
<dbReference type="InterPro" id="IPR015943">
    <property type="entry name" value="WD40/YVTN_repeat-like_dom_sf"/>
</dbReference>
<dbReference type="PANTHER" id="PTHR44436">
    <property type="entry name" value="F-BOX/WD REPEAT-CONTAINING PROTEIN 2"/>
    <property type="match status" value="1"/>
</dbReference>
<dbReference type="InterPro" id="IPR001810">
    <property type="entry name" value="F-box_dom"/>
</dbReference>
<evidence type="ECO:0000313" key="4">
    <source>
        <dbReference type="EMBL" id="CAI9091990.1"/>
    </source>
</evidence>
<keyword evidence="2" id="KW-0677">Repeat</keyword>
<protein>
    <submittedName>
        <fullName evidence="4">OLC1v1027116C1</fullName>
    </submittedName>
</protein>
<evidence type="ECO:0000256" key="1">
    <source>
        <dbReference type="ARBA" id="ARBA00022574"/>
    </source>
</evidence>
<keyword evidence="5" id="KW-1185">Reference proteome</keyword>
<dbReference type="Gene3D" id="2.130.10.10">
    <property type="entry name" value="YVTN repeat-like/Quinoprotein amine dehydrogenase"/>
    <property type="match status" value="1"/>
</dbReference>
<dbReference type="Gene3D" id="1.20.1280.50">
    <property type="match status" value="1"/>
</dbReference>
<dbReference type="InterPro" id="IPR042627">
    <property type="entry name" value="FBXW2"/>
</dbReference>
<dbReference type="Proteomes" id="UP001161247">
    <property type="component" value="Chromosome 1"/>
</dbReference>
<feature type="domain" description="F-box" evidence="3">
    <location>
        <begin position="21"/>
        <end position="68"/>
    </location>
</feature>
<dbReference type="EMBL" id="OX459118">
    <property type="protein sequence ID" value="CAI9091990.1"/>
    <property type="molecule type" value="Genomic_DNA"/>
</dbReference>
<name>A0AAV1C8P9_OLDCO</name>
<reference evidence="4" key="1">
    <citation type="submission" date="2023-03" db="EMBL/GenBank/DDBJ databases">
        <authorList>
            <person name="Julca I."/>
        </authorList>
    </citation>
    <scope>NUCLEOTIDE SEQUENCE</scope>
</reference>
<dbReference type="AlphaFoldDB" id="A0AAV1C8P9"/>
<evidence type="ECO:0000256" key="2">
    <source>
        <dbReference type="ARBA" id="ARBA00022737"/>
    </source>
</evidence>
<dbReference type="PANTHER" id="PTHR44436:SF1">
    <property type="entry name" value="F-BOX_WD REPEAT-CONTAINING PROTEIN 2"/>
    <property type="match status" value="1"/>
</dbReference>
<keyword evidence="1" id="KW-0853">WD repeat</keyword>
<dbReference type="SUPFAM" id="SSF81383">
    <property type="entry name" value="F-box domain"/>
    <property type="match status" value="1"/>
</dbReference>